<name>A0ABV8NTF5_9SPHI</name>
<sequence>MKSKITTLFLLITLIVFKSASFAQKQTEPFVLARIEKIDSKELRETRILNIYLPEGYSPDSAKTYPVIYLLDGSANEDFIHVTGLVQFLTMTEIMPKSIIVGIANIDRKRDFTFPTTIKEDLKDFPTTGKSANFISFIERELQPYIEKNYKTNDSKTIIGQSLGGLLATEILIKKPQLFSKYMIISPSLWWNNESLLNAISEYSKSLSTAKADVFISVETEGKQMEKDAKKLAEVLKQHKNLNVNFLQLPDENHATILHNGLYRGFGLFYPKK</sequence>
<evidence type="ECO:0000256" key="1">
    <source>
        <dbReference type="ARBA" id="ARBA00005622"/>
    </source>
</evidence>
<dbReference type="Gene3D" id="3.40.50.1820">
    <property type="entry name" value="alpha/beta hydrolase"/>
    <property type="match status" value="1"/>
</dbReference>
<dbReference type="GO" id="GO:0016787">
    <property type="term" value="F:hydrolase activity"/>
    <property type="evidence" value="ECO:0007669"/>
    <property type="project" value="UniProtKB-KW"/>
</dbReference>
<dbReference type="PANTHER" id="PTHR40841:SF2">
    <property type="entry name" value="SIDEROPHORE-DEGRADING ESTERASE (EUROFUNG)"/>
    <property type="match status" value="1"/>
</dbReference>
<dbReference type="Pfam" id="PF00756">
    <property type="entry name" value="Esterase"/>
    <property type="match status" value="1"/>
</dbReference>
<dbReference type="EMBL" id="JBHSBY010000145">
    <property type="protein sequence ID" value="MFC4199029.1"/>
    <property type="molecule type" value="Genomic_DNA"/>
</dbReference>
<keyword evidence="3" id="KW-0732">Signal</keyword>
<dbReference type="RefSeq" id="WP_378963084.1">
    <property type="nucleotide sequence ID" value="NZ_JBHRXC010000016.1"/>
</dbReference>
<evidence type="ECO:0000256" key="3">
    <source>
        <dbReference type="SAM" id="SignalP"/>
    </source>
</evidence>
<dbReference type="Proteomes" id="UP001595792">
    <property type="component" value="Unassembled WGS sequence"/>
</dbReference>
<feature type="signal peptide" evidence="3">
    <location>
        <begin position="1"/>
        <end position="25"/>
    </location>
</feature>
<organism evidence="4 5">
    <name type="scientific">Pedobacter jamesrossensis</name>
    <dbReference type="NCBI Taxonomy" id="1908238"/>
    <lineage>
        <taxon>Bacteria</taxon>
        <taxon>Pseudomonadati</taxon>
        <taxon>Bacteroidota</taxon>
        <taxon>Sphingobacteriia</taxon>
        <taxon>Sphingobacteriales</taxon>
        <taxon>Sphingobacteriaceae</taxon>
        <taxon>Pedobacter</taxon>
    </lineage>
</organism>
<evidence type="ECO:0000256" key="2">
    <source>
        <dbReference type="ARBA" id="ARBA00022801"/>
    </source>
</evidence>
<comment type="caution">
    <text evidence="4">The sequence shown here is derived from an EMBL/GenBank/DDBJ whole genome shotgun (WGS) entry which is preliminary data.</text>
</comment>
<proteinExistence type="inferred from homology"/>
<accession>A0ABV8NTF5</accession>
<feature type="chain" id="PRO_5045888313" evidence="3">
    <location>
        <begin position="26"/>
        <end position="273"/>
    </location>
</feature>
<keyword evidence="5" id="KW-1185">Reference proteome</keyword>
<protein>
    <submittedName>
        <fullName evidence="4">Alpha/beta hydrolase</fullName>
    </submittedName>
</protein>
<keyword evidence="2 4" id="KW-0378">Hydrolase</keyword>
<dbReference type="InterPro" id="IPR029058">
    <property type="entry name" value="AB_hydrolase_fold"/>
</dbReference>
<gene>
    <name evidence="4" type="ORF">ACFOUY_20140</name>
</gene>
<comment type="similarity">
    <text evidence="1">Belongs to the esterase D family.</text>
</comment>
<dbReference type="InterPro" id="IPR052558">
    <property type="entry name" value="Siderophore_Hydrolase_D"/>
</dbReference>
<evidence type="ECO:0000313" key="5">
    <source>
        <dbReference type="Proteomes" id="UP001595792"/>
    </source>
</evidence>
<dbReference type="InterPro" id="IPR000801">
    <property type="entry name" value="Esterase-like"/>
</dbReference>
<dbReference type="PANTHER" id="PTHR40841">
    <property type="entry name" value="SIDEROPHORE TRIACETYLFUSARININE C ESTERASE"/>
    <property type="match status" value="1"/>
</dbReference>
<dbReference type="SUPFAM" id="SSF53474">
    <property type="entry name" value="alpha/beta-Hydrolases"/>
    <property type="match status" value="1"/>
</dbReference>
<reference evidence="5" key="1">
    <citation type="journal article" date="2019" name="Int. J. Syst. Evol. Microbiol.">
        <title>The Global Catalogue of Microorganisms (GCM) 10K type strain sequencing project: providing services to taxonomists for standard genome sequencing and annotation.</title>
        <authorList>
            <consortium name="The Broad Institute Genomics Platform"/>
            <consortium name="The Broad Institute Genome Sequencing Center for Infectious Disease"/>
            <person name="Wu L."/>
            <person name="Ma J."/>
        </authorList>
    </citation>
    <scope>NUCLEOTIDE SEQUENCE [LARGE SCALE GENOMIC DNA]</scope>
    <source>
        <strain evidence="5">CCM 8689</strain>
    </source>
</reference>
<evidence type="ECO:0000313" key="4">
    <source>
        <dbReference type="EMBL" id="MFC4199029.1"/>
    </source>
</evidence>